<sequence>MKYALITLLYILSLPMVAQGAFFLEDGDLPKVTTHIMPEGREWLTPDVVQWEEQVDTIPVTLPKVSLLRTDRRPILSPINPE</sequence>
<dbReference type="EMBL" id="CAKLPZ010000007">
    <property type="protein sequence ID" value="CAH1002667.1"/>
    <property type="molecule type" value="Genomic_DNA"/>
</dbReference>
<proteinExistence type="predicted"/>
<evidence type="ECO:0000313" key="2">
    <source>
        <dbReference type="Proteomes" id="UP000837803"/>
    </source>
</evidence>
<protein>
    <submittedName>
        <fullName evidence="1">Uncharacterized protein</fullName>
    </submittedName>
</protein>
<dbReference type="RefSeq" id="WP_238752491.1">
    <property type="nucleotide sequence ID" value="NZ_CAKLPZ010000007.1"/>
</dbReference>
<keyword evidence="2" id="KW-1185">Reference proteome</keyword>
<accession>A0ABN8F6S8</accession>
<dbReference type="Proteomes" id="UP000837803">
    <property type="component" value="Unassembled WGS sequence"/>
</dbReference>
<organism evidence="1 2">
    <name type="scientific">Neolewinella maritima</name>
    <dbReference type="NCBI Taxonomy" id="1383882"/>
    <lineage>
        <taxon>Bacteria</taxon>
        <taxon>Pseudomonadati</taxon>
        <taxon>Bacteroidota</taxon>
        <taxon>Saprospiria</taxon>
        <taxon>Saprospirales</taxon>
        <taxon>Lewinellaceae</taxon>
        <taxon>Neolewinella</taxon>
    </lineage>
</organism>
<reference evidence="1" key="1">
    <citation type="submission" date="2021-12" db="EMBL/GenBank/DDBJ databases">
        <authorList>
            <person name="Rodrigo-Torres L."/>
            <person name="Arahal R. D."/>
            <person name="Lucena T."/>
        </authorList>
    </citation>
    <scope>NUCLEOTIDE SEQUENCE</scope>
    <source>
        <strain evidence="1">CECT 8419</strain>
    </source>
</reference>
<evidence type="ECO:0000313" key="1">
    <source>
        <dbReference type="EMBL" id="CAH1002667.1"/>
    </source>
</evidence>
<gene>
    <name evidence="1" type="ORF">LEM8419_03539</name>
</gene>
<name>A0ABN8F6S8_9BACT</name>
<comment type="caution">
    <text evidence="1">The sequence shown here is derived from an EMBL/GenBank/DDBJ whole genome shotgun (WGS) entry which is preliminary data.</text>
</comment>